<name>A0A7Z0WNI1_9PSEU</name>
<dbReference type="GO" id="GO:0005737">
    <property type="term" value="C:cytoplasm"/>
    <property type="evidence" value="ECO:0007669"/>
    <property type="project" value="TreeGrafter"/>
</dbReference>
<evidence type="ECO:0000313" key="3">
    <source>
        <dbReference type="Proteomes" id="UP000185696"/>
    </source>
</evidence>
<keyword evidence="3" id="KW-1185">Reference proteome</keyword>
<protein>
    <recommendedName>
        <fullName evidence="1">FAD dependent oxidoreductase domain-containing protein</fullName>
    </recommendedName>
</protein>
<comment type="caution">
    <text evidence="2">The sequence shown here is derived from an EMBL/GenBank/DDBJ whole genome shotgun (WGS) entry which is preliminary data.</text>
</comment>
<dbReference type="Gene3D" id="3.50.50.60">
    <property type="entry name" value="FAD/NAD(P)-binding domain"/>
    <property type="match status" value="1"/>
</dbReference>
<dbReference type="SUPFAM" id="SSF51905">
    <property type="entry name" value="FAD/NAD(P)-binding domain"/>
    <property type="match status" value="1"/>
</dbReference>
<dbReference type="PANTHER" id="PTHR13847">
    <property type="entry name" value="SARCOSINE DEHYDROGENASE-RELATED"/>
    <property type="match status" value="1"/>
</dbReference>
<dbReference type="PANTHER" id="PTHR13847:SF281">
    <property type="entry name" value="FAD DEPENDENT OXIDOREDUCTASE DOMAIN-CONTAINING PROTEIN"/>
    <property type="match status" value="1"/>
</dbReference>
<reference evidence="2 3" key="1">
    <citation type="submission" date="2016-12" db="EMBL/GenBank/DDBJ databases">
        <title>The draft genome sequence of Actinophytocola xinjiangensis.</title>
        <authorList>
            <person name="Wang W."/>
            <person name="Yuan L."/>
        </authorList>
    </citation>
    <scope>NUCLEOTIDE SEQUENCE [LARGE SCALE GENOMIC DNA]</scope>
    <source>
        <strain evidence="2 3">CGMCC 4.4663</strain>
    </source>
</reference>
<dbReference type="EMBL" id="MSIF01000006">
    <property type="protein sequence ID" value="OLF10439.1"/>
    <property type="molecule type" value="Genomic_DNA"/>
</dbReference>
<dbReference type="OrthoDB" id="9805852at2"/>
<dbReference type="AlphaFoldDB" id="A0A7Z0WNI1"/>
<sequence length="458" mass="50522">MATISTPGHTATTGIKHSIYWRDTEAVEPGPPLDRDVRCDIGIIGGGYTGLWTAYFLKQADPSLDIHIVEMDYAGAGASGHADGFVTPTIGHSLAGLVHGFGTDRAKTAYAVVGRSMLELDRFCRKHDVDAELETTGYFSVAANDAQIRLLRRDVELAESIGAKNSLRLLDGDEARERIGSPAIHGAFKVGGALLNPHRLARGLARVVRNLGVHIHEQTMATSVTKENGRHVITTPGGRVVADKLVLGTDAYQHQFGGFKHGVKPVWSYAVVTDPLTDEQLSRVHWPEREGFVESRNFIIFGRFTKDNRLLFGGGPAPYFYGRDMSENRHMRRDQATAFLRGALTRYFPEWDDVRIAYSYGGCVGMTRDFVPHVGNTDDGVYHAYGYCGNGIALTHTAGKILRDLILGRDTTYTNLLFVNRKERRFPVEPVSWVGAKGLTALLSLQDRYPNLIRAQLV</sequence>
<dbReference type="RefSeq" id="WP_075133427.1">
    <property type="nucleotide sequence ID" value="NZ_MSIF01000006.1"/>
</dbReference>
<gene>
    <name evidence="2" type="ORF">BLA60_14625</name>
</gene>
<dbReference type="Gene3D" id="3.30.9.10">
    <property type="entry name" value="D-Amino Acid Oxidase, subunit A, domain 2"/>
    <property type="match status" value="1"/>
</dbReference>
<proteinExistence type="predicted"/>
<dbReference type="InterPro" id="IPR036188">
    <property type="entry name" value="FAD/NAD-bd_sf"/>
</dbReference>
<organism evidence="2 3">
    <name type="scientific">Actinophytocola xinjiangensis</name>
    <dbReference type="NCBI Taxonomy" id="485602"/>
    <lineage>
        <taxon>Bacteria</taxon>
        <taxon>Bacillati</taxon>
        <taxon>Actinomycetota</taxon>
        <taxon>Actinomycetes</taxon>
        <taxon>Pseudonocardiales</taxon>
        <taxon>Pseudonocardiaceae</taxon>
    </lineage>
</organism>
<evidence type="ECO:0000259" key="1">
    <source>
        <dbReference type="Pfam" id="PF01266"/>
    </source>
</evidence>
<feature type="domain" description="FAD dependent oxidoreductase" evidence="1">
    <location>
        <begin position="40"/>
        <end position="405"/>
    </location>
</feature>
<accession>A0A7Z0WNI1</accession>
<dbReference type="Pfam" id="PF01266">
    <property type="entry name" value="DAO"/>
    <property type="match status" value="1"/>
</dbReference>
<evidence type="ECO:0000313" key="2">
    <source>
        <dbReference type="EMBL" id="OLF10439.1"/>
    </source>
</evidence>
<dbReference type="InterPro" id="IPR006076">
    <property type="entry name" value="FAD-dep_OxRdtase"/>
</dbReference>
<dbReference type="Proteomes" id="UP000185696">
    <property type="component" value="Unassembled WGS sequence"/>
</dbReference>